<organism evidence="1 2">
    <name type="scientific">Sphingobacterium multivorum</name>
    <dbReference type="NCBI Taxonomy" id="28454"/>
    <lineage>
        <taxon>Bacteria</taxon>
        <taxon>Pseudomonadati</taxon>
        <taxon>Bacteroidota</taxon>
        <taxon>Sphingobacteriia</taxon>
        <taxon>Sphingobacteriales</taxon>
        <taxon>Sphingobacteriaceae</taxon>
        <taxon>Sphingobacterium</taxon>
    </lineage>
</organism>
<sequence length="59" mass="7175">MKDQCTITWTGRVVKEPIPRHFELFEYIGTDENGEPIKVYVYRVEKIERDNEPFQYRPL</sequence>
<dbReference type="RefSeq" id="WP_060868928.1">
    <property type="nucleotide sequence ID" value="NZ_DAIMVY010000014.1"/>
</dbReference>
<gene>
    <name evidence="1" type="ORF">NCTC11343_05776</name>
</gene>
<dbReference type="EMBL" id="UAUU01000011">
    <property type="protein sequence ID" value="SPZ95111.1"/>
    <property type="molecule type" value="Genomic_DNA"/>
</dbReference>
<dbReference type="AlphaFoldDB" id="A0A2X2JT63"/>
<evidence type="ECO:0000313" key="1">
    <source>
        <dbReference type="EMBL" id="SPZ95111.1"/>
    </source>
</evidence>
<proteinExistence type="predicted"/>
<accession>A0A2X2JT63</accession>
<protein>
    <submittedName>
        <fullName evidence="1">Uncharacterized protein</fullName>
    </submittedName>
</protein>
<evidence type="ECO:0000313" key="2">
    <source>
        <dbReference type="Proteomes" id="UP000251241"/>
    </source>
</evidence>
<name>A0A2X2JT63_SPHMU</name>
<reference evidence="1 2" key="1">
    <citation type="submission" date="2018-06" db="EMBL/GenBank/DDBJ databases">
        <authorList>
            <consortium name="Pathogen Informatics"/>
            <person name="Doyle S."/>
        </authorList>
    </citation>
    <scope>NUCLEOTIDE SEQUENCE [LARGE SCALE GENOMIC DNA]</scope>
    <source>
        <strain evidence="1 2">NCTC11343</strain>
    </source>
</reference>
<dbReference type="GeneID" id="99065447"/>
<dbReference type="Proteomes" id="UP000251241">
    <property type="component" value="Unassembled WGS sequence"/>
</dbReference>